<dbReference type="InterPro" id="IPR044911">
    <property type="entry name" value="V-type_ATPase_csu/dsu_dom_3"/>
</dbReference>
<dbReference type="InterPro" id="IPR002843">
    <property type="entry name" value="ATPase_V0-cplx_csu/dsu"/>
</dbReference>
<sequence>MIAGTEDTRYAFANGIIRAREARLLNRSQFDRLMSAGLESFSVILADTPYAADRDLLRSIAVEERKVREFFNKYCFHNEVRQLIDWPEQVHNLKVKIKNGSAELLYENPGSEVESWPEIASLVERYASDKDPFILSTSFDKILCHYLLQKASFAPFFMMFYQLNFDLENIRSFFRARNFENSRDIFEQVFISYGRIEYKMFAENLSAPLDVLGKVFFTTPYLFLIEKGGLFIEQNYSFLRLERLCEERRLEFLRQARFLTFGVEPLFGYYQMKMSEMKKLRQVYWGKINEVPIDQLKESISDVW</sequence>
<dbReference type="Proteomes" id="UP000177025">
    <property type="component" value="Unassembled WGS sequence"/>
</dbReference>
<organism evidence="3 4">
    <name type="scientific">candidate division WOR-3 bacterium RBG_13_43_14</name>
    <dbReference type="NCBI Taxonomy" id="1802590"/>
    <lineage>
        <taxon>Bacteria</taxon>
        <taxon>Bacteria division WOR-3</taxon>
    </lineage>
</organism>
<evidence type="ECO:0000256" key="2">
    <source>
        <dbReference type="ARBA" id="ARBA00023065"/>
    </source>
</evidence>
<proteinExistence type="predicted"/>
<dbReference type="Gene3D" id="1.10.132.50">
    <property type="entry name" value="ATP synthase (C/AC39) subunit, domain 3"/>
    <property type="match status" value="2"/>
</dbReference>
<dbReference type="Pfam" id="PF01992">
    <property type="entry name" value="vATP-synt_AC39"/>
    <property type="match status" value="1"/>
</dbReference>
<gene>
    <name evidence="3" type="ORF">A2Y85_01490</name>
</gene>
<dbReference type="GO" id="GO:0046961">
    <property type="term" value="F:proton-transporting ATPase activity, rotational mechanism"/>
    <property type="evidence" value="ECO:0007669"/>
    <property type="project" value="InterPro"/>
</dbReference>
<dbReference type="AlphaFoldDB" id="A0A1F4UB65"/>
<accession>A0A1F4UB65</accession>
<dbReference type="InterPro" id="IPR050873">
    <property type="entry name" value="V-ATPase_V0D/AC39_subunit"/>
</dbReference>
<name>A0A1F4UB65_UNCW3</name>
<protein>
    <recommendedName>
        <fullName evidence="5">V-type ATP synthase subunit C</fullName>
    </recommendedName>
</protein>
<dbReference type="EMBL" id="MEUM01000078">
    <property type="protein sequence ID" value="OGC42184.1"/>
    <property type="molecule type" value="Genomic_DNA"/>
</dbReference>
<evidence type="ECO:0000313" key="4">
    <source>
        <dbReference type="Proteomes" id="UP000177025"/>
    </source>
</evidence>
<keyword evidence="2" id="KW-0406">Ion transport</keyword>
<evidence type="ECO:0008006" key="5">
    <source>
        <dbReference type="Google" id="ProtNLM"/>
    </source>
</evidence>
<dbReference type="InterPro" id="IPR036079">
    <property type="entry name" value="ATPase_csu/dsu_sf"/>
</dbReference>
<comment type="caution">
    <text evidence="3">The sequence shown here is derived from an EMBL/GenBank/DDBJ whole genome shotgun (WGS) entry which is preliminary data.</text>
</comment>
<dbReference type="PANTHER" id="PTHR38682">
    <property type="entry name" value="V-TYPE ATP SYNTHASE SUBUNIT C"/>
    <property type="match status" value="1"/>
</dbReference>
<reference evidence="3 4" key="1">
    <citation type="journal article" date="2016" name="Nat. Commun.">
        <title>Thousands of microbial genomes shed light on interconnected biogeochemical processes in an aquifer system.</title>
        <authorList>
            <person name="Anantharaman K."/>
            <person name="Brown C.T."/>
            <person name="Hug L.A."/>
            <person name="Sharon I."/>
            <person name="Castelle C.J."/>
            <person name="Probst A.J."/>
            <person name="Thomas B.C."/>
            <person name="Singh A."/>
            <person name="Wilkins M.J."/>
            <person name="Karaoz U."/>
            <person name="Brodie E.L."/>
            <person name="Williams K.H."/>
            <person name="Hubbard S.S."/>
            <person name="Banfield J.F."/>
        </authorList>
    </citation>
    <scope>NUCLEOTIDE SEQUENCE [LARGE SCALE GENOMIC DNA]</scope>
</reference>
<dbReference type="PANTHER" id="PTHR38682:SF1">
    <property type="entry name" value="V-TYPE ATP SYNTHASE SUBUNIT C"/>
    <property type="match status" value="1"/>
</dbReference>
<evidence type="ECO:0000256" key="1">
    <source>
        <dbReference type="ARBA" id="ARBA00022448"/>
    </source>
</evidence>
<evidence type="ECO:0000313" key="3">
    <source>
        <dbReference type="EMBL" id="OGC42184.1"/>
    </source>
</evidence>
<keyword evidence="1" id="KW-0813">Transport</keyword>
<dbReference type="SUPFAM" id="SSF103486">
    <property type="entry name" value="V-type ATP synthase subunit C"/>
    <property type="match status" value="1"/>
</dbReference>